<dbReference type="InterPro" id="IPR036390">
    <property type="entry name" value="WH_DNA-bd_sf"/>
</dbReference>
<dbReference type="GO" id="GO:0043565">
    <property type="term" value="F:sequence-specific DNA binding"/>
    <property type="evidence" value="ECO:0007669"/>
    <property type="project" value="TreeGrafter"/>
</dbReference>
<organism evidence="6 7">
    <name type="scientific">Inquilinus limosus</name>
    <dbReference type="NCBI Taxonomy" id="171674"/>
    <lineage>
        <taxon>Bacteria</taxon>
        <taxon>Pseudomonadati</taxon>
        <taxon>Pseudomonadota</taxon>
        <taxon>Alphaproteobacteria</taxon>
        <taxon>Rhodospirillales</taxon>
        <taxon>Rhodospirillaceae</taxon>
        <taxon>Inquilinus</taxon>
    </lineage>
</organism>
<dbReference type="AlphaFoldDB" id="A0A211Z812"/>
<evidence type="ECO:0000256" key="1">
    <source>
        <dbReference type="ARBA" id="ARBA00009437"/>
    </source>
</evidence>
<comment type="caution">
    <text evidence="6">The sequence shown here is derived from an EMBL/GenBank/DDBJ whole genome shotgun (WGS) entry which is preliminary data.</text>
</comment>
<feature type="domain" description="HTH lysR-type" evidence="5">
    <location>
        <begin position="5"/>
        <end position="62"/>
    </location>
</feature>
<dbReference type="SUPFAM" id="SSF53850">
    <property type="entry name" value="Periplasmic binding protein-like II"/>
    <property type="match status" value="1"/>
</dbReference>
<dbReference type="EMBL" id="NHON01000102">
    <property type="protein sequence ID" value="OWJ61418.1"/>
    <property type="molecule type" value="Genomic_DNA"/>
</dbReference>
<evidence type="ECO:0000313" key="6">
    <source>
        <dbReference type="EMBL" id="OWJ61418.1"/>
    </source>
</evidence>
<reference evidence="7" key="1">
    <citation type="submission" date="2017-05" db="EMBL/GenBank/DDBJ databases">
        <authorList>
            <person name="Macchi M."/>
            <person name="Festa S."/>
            <person name="Coppotelli B.M."/>
            <person name="Morelli I.S."/>
        </authorList>
    </citation>
    <scope>NUCLEOTIDE SEQUENCE [LARGE SCALE GENOMIC DNA]</scope>
    <source>
        <strain evidence="7">I</strain>
    </source>
</reference>
<keyword evidence="3" id="KW-0238">DNA-binding</keyword>
<keyword evidence="7" id="KW-1185">Reference proteome</keyword>
<evidence type="ECO:0000256" key="4">
    <source>
        <dbReference type="ARBA" id="ARBA00023163"/>
    </source>
</evidence>
<dbReference type="SUPFAM" id="SSF46785">
    <property type="entry name" value="Winged helix' DNA-binding domain"/>
    <property type="match status" value="1"/>
</dbReference>
<dbReference type="GO" id="GO:0006351">
    <property type="term" value="P:DNA-templated transcription"/>
    <property type="evidence" value="ECO:0007669"/>
    <property type="project" value="TreeGrafter"/>
</dbReference>
<dbReference type="Gene3D" id="1.10.10.10">
    <property type="entry name" value="Winged helix-like DNA-binding domain superfamily/Winged helix DNA-binding domain"/>
    <property type="match status" value="1"/>
</dbReference>
<evidence type="ECO:0000256" key="2">
    <source>
        <dbReference type="ARBA" id="ARBA00023015"/>
    </source>
</evidence>
<dbReference type="PANTHER" id="PTHR30537">
    <property type="entry name" value="HTH-TYPE TRANSCRIPTIONAL REGULATOR"/>
    <property type="match status" value="1"/>
</dbReference>
<dbReference type="Pfam" id="PF00126">
    <property type="entry name" value="HTH_1"/>
    <property type="match status" value="1"/>
</dbReference>
<accession>A0A211Z812</accession>
<dbReference type="InterPro" id="IPR036388">
    <property type="entry name" value="WH-like_DNA-bd_sf"/>
</dbReference>
<dbReference type="PRINTS" id="PR00039">
    <property type="entry name" value="HTHLYSR"/>
</dbReference>
<keyword evidence="4" id="KW-0804">Transcription</keyword>
<dbReference type="RefSeq" id="WP_088156309.1">
    <property type="nucleotide sequence ID" value="NZ_NHON01000102.1"/>
</dbReference>
<evidence type="ECO:0000259" key="5">
    <source>
        <dbReference type="PROSITE" id="PS50931"/>
    </source>
</evidence>
<dbReference type="GO" id="GO:0003700">
    <property type="term" value="F:DNA-binding transcription factor activity"/>
    <property type="evidence" value="ECO:0007669"/>
    <property type="project" value="InterPro"/>
</dbReference>
<dbReference type="STRING" id="1122125.GCA_000423185_01046"/>
<comment type="similarity">
    <text evidence="1">Belongs to the LysR transcriptional regulatory family.</text>
</comment>
<dbReference type="PANTHER" id="PTHR30537:SF74">
    <property type="entry name" value="HTH-TYPE TRANSCRIPTIONAL REGULATOR TRPI"/>
    <property type="match status" value="1"/>
</dbReference>
<dbReference type="InterPro" id="IPR000847">
    <property type="entry name" value="LysR_HTH_N"/>
</dbReference>
<proteinExistence type="inferred from homology"/>
<dbReference type="FunFam" id="3.40.190.10:FF:000017">
    <property type="entry name" value="Glycine cleavage system transcriptional activator"/>
    <property type="match status" value="1"/>
</dbReference>
<dbReference type="FunFam" id="1.10.10.10:FF:000001">
    <property type="entry name" value="LysR family transcriptional regulator"/>
    <property type="match status" value="1"/>
</dbReference>
<dbReference type="Proteomes" id="UP000196655">
    <property type="component" value="Unassembled WGS sequence"/>
</dbReference>
<gene>
    <name evidence="6" type="ORF">BWR60_30970</name>
</gene>
<dbReference type="Pfam" id="PF03466">
    <property type="entry name" value="LysR_substrate"/>
    <property type="match status" value="1"/>
</dbReference>
<keyword evidence="2" id="KW-0805">Transcription regulation</keyword>
<sequence length="294" mass="31421">MRPLPPLNAVRAFEAAARRGSFTAAAAELGVSHAAISRHVRGLEARLGVPLLLREGRGLAPTEAGRAFAAVVADAFDRLSQGMVAIAAEAGRGRLRLSVEPAFAGRWLVPRLGDFRLSHPGIDIELDPTQRLVDLRAEQTDLAIRYGTGGWSGVEAERLVRVMDYPVCAPALAPALRQPADLRGQTLLHDESARTWALWLAAAGVEGIDATRGPRFHDVALALDAAAAGQGVAMGDDVLCARDIAAGRLVRLFDVTVPRNWYWLAMPEGRRLSPAAGAFRSWLLGALPPVEEEG</sequence>
<evidence type="ECO:0000256" key="3">
    <source>
        <dbReference type="ARBA" id="ARBA00023125"/>
    </source>
</evidence>
<dbReference type="Gene3D" id="3.40.190.10">
    <property type="entry name" value="Periplasmic binding protein-like II"/>
    <property type="match status" value="2"/>
</dbReference>
<dbReference type="CDD" id="cd08432">
    <property type="entry name" value="PBP2_GcdR_TrpI_HvrB_AmpR_like"/>
    <property type="match status" value="1"/>
</dbReference>
<dbReference type="InterPro" id="IPR058163">
    <property type="entry name" value="LysR-type_TF_proteobact-type"/>
</dbReference>
<dbReference type="OrthoDB" id="9794694at2"/>
<dbReference type="PROSITE" id="PS50931">
    <property type="entry name" value="HTH_LYSR"/>
    <property type="match status" value="1"/>
</dbReference>
<protein>
    <recommendedName>
        <fullName evidence="5">HTH lysR-type domain-containing protein</fullName>
    </recommendedName>
</protein>
<dbReference type="InterPro" id="IPR005119">
    <property type="entry name" value="LysR_subst-bd"/>
</dbReference>
<dbReference type="NCBIfam" id="NF008352">
    <property type="entry name" value="PRK11139.1"/>
    <property type="match status" value="1"/>
</dbReference>
<evidence type="ECO:0000313" key="7">
    <source>
        <dbReference type="Proteomes" id="UP000196655"/>
    </source>
</evidence>
<name>A0A211Z812_9PROT</name>